<name>C6B8L0_RHILS</name>
<protein>
    <submittedName>
        <fullName evidence="2">Uncharacterized protein</fullName>
    </submittedName>
</protein>
<gene>
    <name evidence="2" type="ordered locus">Rleg_5421</name>
</gene>
<proteinExistence type="predicted"/>
<evidence type="ECO:0000313" key="3">
    <source>
        <dbReference type="Proteomes" id="UP000002256"/>
    </source>
</evidence>
<feature type="region of interest" description="Disordered" evidence="1">
    <location>
        <begin position="17"/>
        <end position="41"/>
    </location>
</feature>
<dbReference type="Proteomes" id="UP000002256">
    <property type="component" value="Plasmid pR132503"/>
</dbReference>
<organism evidence="2 3">
    <name type="scientific">Rhizobium leguminosarum bv. trifolii (strain WSM1325)</name>
    <dbReference type="NCBI Taxonomy" id="395491"/>
    <lineage>
        <taxon>Bacteria</taxon>
        <taxon>Pseudomonadati</taxon>
        <taxon>Pseudomonadota</taxon>
        <taxon>Alphaproteobacteria</taxon>
        <taxon>Hyphomicrobiales</taxon>
        <taxon>Rhizobiaceae</taxon>
        <taxon>Rhizobium/Agrobacterium group</taxon>
        <taxon>Rhizobium</taxon>
    </lineage>
</organism>
<evidence type="ECO:0000313" key="2">
    <source>
        <dbReference type="EMBL" id="ACS60248.1"/>
    </source>
</evidence>
<evidence type="ECO:0000256" key="1">
    <source>
        <dbReference type="SAM" id="MobiDB-lite"/>
    </source>
</evidence>
<reference evidence="2 3" key="1">
    <citation type="journal article" date="2010" name="Stand. Genomic Sci.">
        <title>Complete genome sequence of Rhizobium leguminosarum bv. trifolii strain WSM1325, an effective microsymbiont of annual Mediterranean clovers.</title>
        <authorList>
            <person name="Reeve W."/>
            <person name="O'Hara G."/>
            <person name="Chain P."/>
            <person name="Ardley J."/>
            <person name="Brau L."/>
            <person name="Nandesena K."/>
            <person name="Tiwari R."/>
            <person name="Copeland A."/>
            <person name="Nolan M."/>
            <person name="Han C."/>
            <person name="Brettin T."/>
            <person name="Land M."/>
            <person name="Ovchinikova G."/>
            <person name="Ivanova N."/>
            <person name="Mavromatis K."/>
            <person name="Markowitz V."/>
            <person name="Kyrpides N."/>
            <person name="Melino V."/>
            <person name="Denton M."/>
            <person name="Yates R."/>
            <person name="Howieson J."/>
        </authorList>
    </citation>
    <scope>NUCLEOTIDE SEQUENCE [LARGE SCALE GENOMIC DNA]</scope>
    <source>
        <strain evidence="3">WSM1325</strain>
        <plasmid evidence="3">Plasmid pR132503</plasmid>
    </source>
</reference>
<geneLocation type="plasmid" evidence="2 3">
    <name>pR132503</name>
</geneLocation>
<dbReference type="EMBL" id="CP001625">
    <property type="protein sequence ID" value="ACS60248.1"/>
    <property type="molecule type" value="Genomic_DNA"/>
</dbReference>
<dbReference type="KEGG" id="rlg:Rleg_5421"/>
<accession>C6B8L0</accession>
<keyword evidence="2" id="KW-0614">Plasmid</keyword>
<sequence>MRDDLLTADHLVLIIPQHLQSSSEAGDTPLEGSGPIEHART</sequence>
<dbReference type="HOGENOM" id="CLU_3275669_0_0_5"/>
<dbReference type="AlphaFoldDB" id="C6B8L0"/>